<evidence type="ECO:0000313" key="3">
    <source>
        <dbReference type="EMBL" id="MCO4291521.1"/>
    </source>
</evidence>
<dbReference type="PROSITE" id="PS00639">
    <property type="entry name" value="THIOL_PROTEASE_HIS"/>
    <property type="match status" value="1"/>
</dbReference>
<feature type="chain" id="PRO_5040908193" evidence="1">
    <location>
        <begin position="25"/>
        <end position="479"/>
    </location>
</feature>
<dbReference type="AlphaFoldDB" id="A0A9X2JDM4"/>
<dbReference type="Pfam" id="PF14326">
    <property type="entry name" value="DUF4384"/>
    <property type="match status" value="1"/>
</dbReference>
<evidence type="ECO:0000256" key="1">
    <source>
        <dbReference type="SAM" id="SignalP"/>
    </source>
</evidence>
<feature type="signal peptide" evidence="1">
    <location>
        <begin position="1"/>
        <end position="24"/>
    </location>
</feature>
<dbReference type="EMBL" id="JAMWYS010000006">
    <property type="protein sequence ID" value="MCO4291521.1"/>
    <property type="molecule type" value="Genomic_DNA"/>
</dbReference>
<dbReference type="InterPro" id="IPR025660">
    <property type="entry name" value="Pept_his_AS"/>
</dbReference>
<dbReference type="SUPFAM" id="SSF54001">
    <property type="entry name" value="Cysteine proteinases"/>
    <property type="match status" value="1"/>
</dbReference>
<dbReference type="SMART" id="SM00645">
    <property type="entry name" value="Pept_C1"/>
    <property type="match status" value="1"/>
</dbReference>
<dbReference type="CDD" id="cd02619">
    <property type="entry name" value="Peptidase_C1"/>
    <property type="match status" value="1"/>
</dbReference>
<organism evidence="3 4">
    <name type="scientific">Solitalea agri</name>
    <dbReference type="NCBI Taxonomy" id="2953739"/>
    <lineage>
        <taxon>Bacteria</taxon>
        <taxon>Pseudomonadati</taxon>
        <taxon>Bacteroidota</taxon>
        <taxon>Sphingobacteriia</taxon>
        <taxon>Sphingobacteriales</taxon>
        <taxon>Sphingobacteriaceae</taxon>
        <taxon>Solitalea</taxon>
    </lineage>
</organism>
<dbReference type="RefSeq" id="WP_252585758.1">
    <property type="nucleotide sequence ID" value="NZ_JAMWYS010000006.1"/>
</dbReference>
<gene>
    <name evidence="3" type="ORF">NF867_01420</name>
</gene>
<feature type="domain" description="Peptidase C1A papain C-terminal" evidence="2">
    <location>
        <begin position="52"/>
        <end position="277"/>
    </location>
</feature>
<comment type="caution">
    <text evidence="3">The sequence shown here is derived from an EMBL/GenBank/DDBJ whole genome shotgun (WGS) entry which is preliminary data.</text>
</comment>
<dbReference type="InterPro" id="IPR000668">
    <property type="entry name" value="Peptidase_C1A_C"/>
</dbReference>
<proteinExistence type="predicted"/>
<accession>A0A9X2JDM4</accession>
<dbReference type="InterPro" id="IPR025493">
    <property type="entry name" value="DUF4384"/>
</dbReference>
<keyword evidence="4" id="KW-1185">Reference proteome</keyword>
<dbReference type="Pfam" id="PF00112">
    <property type="entry name" value="Peptidase_C1"/>
    <property type="match status" value="1"/>
</dbReference>
<evidence type="ECO:0000313" key="4">
    <source>
        <dbReference type="Proteomes" id="UP001155182"/>
    </source>
</evidence>
<dbReference type="InterPro" id="IPR038765">
    <property type="entry name" value="Papain-like_cys_pep_sf"/>
</dbReference>
<reference evidence="3" key="1">
    <citation type="submission" date="2022-06" db="EMBL/GenBank/DDBJ databases">
        <title>Solitalea sp. MAHUQ-68 isolated from rhizospheric soil.</title>
        <authorList>
            <person name="Huq M.A."/>
        </authorList>
    </citation>
    <scope>NUCLEOTIDE SEQUENCE</scope>
    <source>
        <strain evidence="3">MAHUQ-68</strain>
    </source>
</reference>
<evidence type="ECO:0000259" key="2">
    <source>
        <dbReference type="SMART" id="SM00645"/>
    </source>
</evidence>
<dbReference type="Proteomes" id="UP001155182">
    <property type="component" value="Unassembled WGS sequence"/>
</dbReference>
<dbReference type="GO" id="GO:0006508">
    <property type="term" value="P:proteolysis"/>
    <property type="evidence" value="ECO:0007669"/>
    <property type="project" value="InterPro"/>
</dbReference>
<sequence>MPGILLRCICFLLITSLSHLNAFSQDKFPTGLDFDDDSYAKTPRKAKLTRGLEVVPNSASLKSYAPNPGNQGNYGTCAAWASAYCAKTIVEAIKNNWTQKEEITRHAFSPAFLFRLLKPDDNLCKGGAYLNTALLLLKEKGALPYNEISASCIPSVTESQLTTAFQSRINDYLTLFDVNATDQQKIQGVKKSISEKKPVIIGMLCPTSFNYCGEVWNPREEADWTKYGGHAMCIVGYDDEKFGGAVEVQNSWGKTWANEGYVWIRYQDFAKYTKYAFELVDLPQPKPEVADLSGALKFVLASGQEMPANLYVSSRGLTVVPAKPAAGPLTLYRIAEPYTSGTRFRIYISNNEPAFVYAFSTDLSNEITKIFPYEDNISAALTDKRNDVAIPDEDHFIEFDNRPGTDFLCVLYSREELNINDLIQKISIQQGSFSERIFKVIGDKLVDPKNIQFSKDKLAFKGFSKGKQVVAMMVELEHK</sequence>
<name>A0A9X2JDM4_9SPHI</name>
<dbReference type="GO" id="GO:0008234">
    <property type="term" value="F:cysteine-type peptidase activity"/>
    <property type="evidence" value="ECO:0007669"/>
    <property type="project" value="InterPro"/>
</dbReference>
<protein>
    <submittedName>
        <fullName evidence="3">DUF4384 domain-containing protein</fullName>
    </submittedName>
</protein>
<dbReference type="Gene3D" id="3.90.70.10">
    <property type="entry name" value="Cysteine proteinases"/>
    <property type="match status" value="1"/>
</dbReference>
<keyword evidence="1" id="KW-0732">Signal</keyword>